<dbReference type="PANTHER" id="PTHR37841:SF1">
    <property type="entry name" value="DUF3298 DOMAIN-CONTAINING PROTEIN"/>
    <property type="match status" value="1"/>
</dbReference>
<dbReference type="SUPFAM" id="SSF69360">
    <property type="entry name" value="Cell wall binding repeat"/>
    <property type="match status" value="2"/>
</dbReference>
<dbReference type="RefSeq" id="WP_091864881.1">
    <property type="nucleotide sequence ID" value="NZ_FNAO01000001.1"/>
</dbReference>
<gene>
    <name evidence="2" type="ORF">SAMN05421636_101236</name>
</gene>
<dbReference type="OrthoDB" id="5464673at2"/>
<evidence type="ECO:0000313" key="2">
    <source>
        <dbReference type="EMBL" id="SDD62468.1"/>
    </source>
</evidence>
<dbReference type="EMBL" id="FNAO01000001">
    <property type="protein sequence ID" value="SDD62468.1"/>
    <property type="molecule type" value="Genomic_DNA"/>
</dbReference>
<organism evidence="2 3">
    <name type="scientific">Pricia antarctica</name>
    <dbReference type="NCBI Taxonomy" id="641691"/>
    <lineage>
        <taxon>Bacteria</taxon>
        <taxon>Pseudomonadati</taxon>
        <taxon>Bacteroidota</taxon>
        <taxon>Flavobacteriia</taxon>
        <taxon>Flavobacteriales</taxon>
        <taxon>Flavobacteriaceae</taxon>
        <taxon>Pricia</taxon>
    </lineage>
</organism>
<dbReference type="PANTHER" id="PTHR37841">
    <property type="entry name" value="GLR2918 PROTEIN"/>
    <property type="match status" value="1"/>
</dbReference>
<reference evidence="2 3" key="1">
    <citation type="submission" date="2016-10" db="EMBL/GenBank/DDBJ databases">
        <authorList>
            <person name="de Groot N.N."/>
        </authorList>
    </citation>
    <scope>NUCLEOTIDE SEQUENCE [LARGE SCALE GENOMIC DNA]</scope>
    <source>
        <strain evidence="2 3">DSM 23421</strain>
    </source>
</reference>
<accession>A0A1G6W9H2</accession>
<name>A0A1G6W9H2_9FLAO</name>
<dbReference type="Pfam" id="PF14903">
    <property type="entry name" value="WG_beta_rep"/>
    <property type="match status" value="5"/>
</dbReference>
<sequence length="376" mass="41834">MKTTYTLLFTLLLTSSTLFAQELALVRAGGNFGYIDKAGKYVIEPKFNDAKSFSDGLAAAEQDKMWGFIDASGKWAIEPQYDKVKYFNSGYALVLKDDQWQYIDKKGQVLEIPTTTDKLYDFEEGVAFFRNGDKIGLLGTDGKLVLEPTYDAIKDVKNGHAKVEKGELWGMIDMNGKEIIPTEYEDIDNAWSPNGVYGKKGGVYGIIHDGSFNAIDGATNVWTFHGDSKLTYAERDKKIGFVDSSGKWVIEPQFDKARAFSDGLAPVANGKTWGFINEKGEMVIEPQFRDAEVFSDGMAPVKDKDWGFIDTSGKLVIPMDYDITAGFAFLAGKNEKGFINGIARVKTKKGWGFLDKNGKLLGDTWFENVEPFETVK</sequence>
<protein>
    <submittedName>
        <fullName evidence="2">WG containing repeat-containing protein</fullName>
    </submittedName>
</protein>
<dbReference type="STRING" id="641691.SAMN05421636_101236"/>
<dbReference type="Proteomes" id="UP000199109">
    <property type="component" value="Unassembled WGS sequence"/>
</dbReference>
<dbReference type="InterPro" id="IPR032774">
    <property type="entry name" value="WG_beta_rep"/>
</dbReference>
<dbReference type="AlphaFoldDB" id="A0A1G6W9H2"/>
<keyword evidence="3" id="KW-1185">Reference proteome</keyword>
<feature type="chain" id="PRO_5011683520" evidence="1">
    <location>
        <begin position="21"/>
        <end position="376"/>
    </location>
</feature>
<feature type="signal peptide" evidence="1">
    <location>
        <begin position="1"/>
        <end position="20"/>
    </location>
</feature>
<keyword evidence="1" id="KW-0732">Signal</keyword>
<evidence type="ECO:0000313" key="3">
    <source>
        <dbReference type="Proteomes" id="UP000199109"/>
    </source>
</evidence>
<proteinExistence type="predicted"/>
<evidence type="ECO:0000256" key="1">
    <source>
        <dbReference type="SAM" id="SignalP"/>
    </source>
</evidence>